<keyword evidence="12" id="KW-0378">Hydrolase</keyword>
<dbReference type="InterPro" id="IPR058865">
    <property type="entry name" value="GDPGP1_C"/>
</dbReference>
<dbReference type="Pfam" id="PF26217">
    <property type="entry name" value="GDPGP1_N"/>
    <property type="match status" value="1"/>
</dbReference>
<name>A0A0X3PRG2_SCHSO</name>
<dbReference type="PANTHER" id="PTHR20884:SF8">
    <property type="entry name" value="GDP-D-GLUCOSE PHOSPHORYLASE 1"/>
    <property type="match status" value="1"/>
</dbReference>
<evidence type="ECO:0000313" key="15">
    <source>
        <dbReference type="EMBL" id="JAP54535.1"/>
    </source>
</evidence>
<evidence type="ECO:0000256" key="5">
    <source>
        <dbReference type="ARBA" id="ARBA00012507"/>
    </source>
</evidence>
<evidence type="ECO:0000256" key="11">
    <source>
        <dbReference type="ARBA" id="ARBA00022741"/>
    </source>
</evidence>
<dbReference type="EMBL" id="GEEE01008690">
    <property type="protein sequence ID" value="JAP54535.1"/>
    <property type="molecule type" value="Transcribed_RNA"/>
</dbReference>
<comment type="function">
    <text evidence="2">Specific and highly efficient GDP-D-glucose phosphorylase regulating the levels of GDP-D-glucose in cells.</text>
</comment>
<keyword evidence="10" id="KW-0548">Nucleotidyltransferase</keyword>
<keyword evidence="7" id="KW-0963">Cytoplasm</keyword>
<evidence type="ECO:0000256" key="12">
    <source>
        <dbReference type="ARBA" id="ARBA00022801"/>
    </source>
</evidence>
<evidence type="ECO:0000256" key="4">
    <source>
        <dbReference type="ARBA" id="ARBA00006451"/>
    </source>
</evidence>
<evidence type="ECO:0000259" key="13">
    <source>
        <dbReference type="Pfam" id="PF26216"/>
    </source>
</evidence>
<protein>
    <recommendedName>
        <fullName evidence="6">GDP-D-glucose phosphorylase 1</fullName>
        <ecNumber evidence="5">2.7.7.78</ecNumber>
    </recommendedName>
</protein>
<evidence type="ECO:0000256" key="9">
    <source>
        <dbReference type="ARBA" id="ARBA00022679"/>
    </source>
</evidence>
<proteinExistence type="inferred from homology"/>
<dbReference type="Pfam" id="PF26216">
    <property type="entry name" value="GDPGP1_C"/>
    <property type="match status" value="1"/>
</dbReference>
<dbReference type="GO" id="GO:0080048">
    <property type="term" value="F:GDP-D-glucose phosphorylase activity"/>
    <property type="evidence" value="ECO:0007669"/>
    <property type="project" value="UniProtKB-EC"/>
</dbReference>
<feature type="domain" description="GDPGP1-like N-terminal" evidence="14">
    <location>
        <begin position="64"/>
        <end position="225"/>
    </location>
</feature>
<feature type="non-terminal residue" evidence="15">
    <location>
        <position position="1"/>
    </location>
</feature>
<comment type="catalytic activity">
    <reaction evidence="1">
        <text>GDP-alpha-D-glucose + phosphate = alpha-D-glucose 1-phosphate + GDP + H(+)</text>
        <dbReference type="Rhea" id="RHEA:30387"/>
        <dbReference type="ChEBI" id="CHEBI:15378"/>
        <dbReference type="ChEBI" id="CHEBI:43474"/>
        <dbReference type="ChEBI" id="CHEBI:58189"/>
        <dbReference type="ChEBI" id="CHEBI:58601"/>
        <dbReference type="ChEBI" id="CHEBI:62230"/>
        <dbReference type="EC" id="2.7.7.78"/>
    </reaction>
</comment>
<evidence type="ECO:0000256" key="7">
    <source>
        <dbReference type="ARBA" id="ARBA00022490"/>
    </source>
</evidence>
<keyword evidence="9" id="KW-0808">Transferase</keyword>
<sequence>LWVLNFPPPKFLCRSAHSVTDDIIGIKVIKTHESHIKWLLSLMLQQMKLSPKNFAFVIKSISSEFDSLLKNTWKAAADAGFMNYSIPTTPSVTQCNVKGSTIIILTLPNRFISRRKPTVSQRIDEPLSPEGFNFTKVKPRELLFSLSMEDAEIPMGVVLANVSPFTFGHSLLVPDPPKLFNQVIRKPSLELALGSLLHSADNLLCLGFNSLLAYASVNHLHYHLWYSMAPLHSATCPLVTKPALPAFMELRQHCVDNFVFEFASISEYKATLEHLWRVIESCQQLKIAHNLFAARNGQGVLRVVLWPRRSVLKAKAVGPAPGTVTSRGYNVAVAELAGMMLVADEATCAALRQEGALAAVLMNERLPDAELAELYSLLANRS</sequence>
<evidence type="ECO:0000256" key="1">
    <source>
        <dbReference type="ARBA" id="ARBA00000063"/>
    </source>
</evidence>
<dbReference type="GO" id="GO:0016787">
    <property type="term" value="F:hydrolase activity"/>
    <property type="evidence" value="ECO:0007669"/>
    <property type="project" value="UniProtKB-KW"/>
</dbReference>
<keyword evidence="8" id="KW-0344">Guanine-nucleotide releasing factor</keyword>
<dbReference type="InterPro" id="IPR058866">
    <property type="entry name" value="GDPGP1_N"/>
</dbReference>
<dbReference type="GO" id="GO:0000166">
    <property type="term" value="F:nucleotide binding"/>
    <property type="evidence" value="ECO:0007669"/>
    <property type="project" value="UniProtKB-KW"/>
</dbReference>
<comment type="similarity">
    <text evidence="4">Belongs to the GDPGP1 family.</text>
</comment>
<keyword evidence="11" id="KW-0547">Nucleotide-binding</keyword>
<evidence type="ECO:0000256" key="10">
    <source>
        <dbReference type="ARBA" id="ARBA00022695"/>
    </source>
</evidence>
<evidence type="ECO:0000259" key="14">
    <source>
        <dbReference type="Pfam" id="PF26217"/>
    </source>
</evidence>
<evidence type="ECO:0000256" key="6">
    <source>
        <dbReference type="ARBA" id="ARBA00018857"/>
    </source>
</evidence>
<evidence type="ECO:0000256" key="3">
    <source>
        <dbReference type="ARBA" id="ARBA00004496"/>
    </source>
</evidence>
<evidence type="ECO:0000256" key="2">
    <source>
        <dbReference type="ARBA" id="ARBA00003049"/>
    </source>
</evidence>
<gene>
    <name evidence="15" type="primary">GDPP1</name>
    <name evidence="15" type="ORF">TR150467</name>
</gene>
<dbReference type="InterPro" id="IPR026506">
    <property type="entry name" value="GDPGP"/>
</dbReference>
<reference evidence="15" key="1">
    <citation type="submission" date="2016-01" db="EMBL/GenBank/DDBJ databases">
        <title>Reference transcriptome for the parasite Schistocephalus solidus: insights into the molecular evolution of parasitism.</title>
        <authorList>
            <person name="Hebert F.O."/>
            <person name="Grambauer S."/>
            <person name="Barber I."/>
            <person name="Landry C.R."/>
            <person name="Aubin-Horth N."/>
        </authorList>
    </citation>
    <scope>NUCLEOTIDE SEQUENCE</scope>
</reference>
<dbReference type="GO" id="GO:0005737">
    <property type="term" value="C:cytoplasm"/>
    <property type="evidence" value="ECO:0007669"/>
    <property type="project" value="UniProtKB-SubCell"/>
</dbReference>
<dbReference type="PANTHER" id="PTHR20884">
    <property type="entry name" value="GDP-D-GLUCOSE PHOSPHORYLASE 1"/>
    <property type="match status" value="1"/>
</dbReference>
<dbReference type="AlphaFoldDB" id="A0A0X3PRG2"/>
<accession>A0A0X3PRG2</accession>
<dbReference type="EC" id="2.7.7.78" evidence="5"/>
<organism evidence="15">
    <name type="scientific">Schistocephalus solidus</name>
    <name type="common">Tapeworm</name>
    <dbReference type="NCBI Taxonomy" id="70667"/>
    <lineage>
        <taxon>Eukaryota</taxon>
        <taxon>Metazoa</taxon>
        <taxon>Spiralia</taxon>
        <taxon>Lophotrochozoa</taxon>
        <taxon>Platyhelminthes</taxon>
        <taxon>Cestoda</taxon>
        <taxon>Eucestoda</taxon>
        <taxon>Diphyllobothriidea</taxon>
        <taxon>Diphyllobothriidae</taxon>
        <taxon>Schistocephalus</taxon>
    </lineage>
</organism>
<evidence type="ECO:0000256" key="8">
    <source>
        <dbReference type="ARBA" id="ARBA00022658"/>
    </source>
</evidence>
<feature type="domain" description="GDPGP1-like C-terminal" evidence="13">
    <location>
        <begin position="246"/>
        <end position="352"/>
    </location>
</feature>
<dbReference type="GO" id="GO:0005085">
    <property type="term" value="F:guanyl-nucleotide exchange factor activity"/>
    <property type="evidence" value="ECO:0007669"/>
    <property type="project" value="UniProtKB-KW"/>
</dbReference>
<dbReference type="GO" id="GO:0006006">
    <property type="term" value="P:glucose metabolic process"/>
    <property type="evidence" value="ECO:0007669"/>
    <property type="project" value="TreeGrafter"/>
</dbReference>
<comment type="subcellular location">
    <subcellularLocation>
        <location evidence="3">Cytoplasm</location>
    </subcellularLocation>
</comment>